<feature type="region of interest" description="Disordered" evidence="1">
    <location>
        <begin position="247"/>
        <end position="276"/>
    </location>
</feature>
<feature type="compositionally biased region" description="Basic and acidic residues" evidence="1">
    <location>
        <begin position="521"/>
        <end position="535"/>
    </location>
</feature>
<comment type="caution">
    <text evidence="2">The sequence shown here is derived from an EMBL/GenBank/DDBJ whole genome shotgun (WGS) entry which is preliminary data.</text>
</comment>
<feature type="compositionally biased region" description="Basic and acidic residues" evidence="1">
    <location>
        <begin position="74"/>
        <end position="86"/>
    </location>
</feature>
<sequence length="592" mass="64189">MKFGRIFNKGSKNALREDLAVSDPGSEDSWDQLFQKVPLDNATKEGPAAVLPPINLSNRSTAFCPSNVQSNPVKDSEKDLKGRTSVDKNSAVSKNVSKNVHVATTSISKNAKQGSSHSNVQQLNPVTSTPFGREKPAPSFEFSPIILSVKGNEHNAGQEDASLSVDSNASLVVKRKSSARQKDAFDRLLDPRKRVGEETTCQFPGILPLKCLSKEVDTTRQYAGGIIRGEKTYQEQFLDFVSDEATLPESQKEVPGRTQSPHSHGKATEKCKEIPVDNVVGQIQSKEDLAPASNEKSPKISIRISAVESAGTTRTAQIESLKSVDGNGCHNTNPQKIDKSPVDTLPLPASEIPQSDDDINFQKPVANKTALKKSSCEEIGPCESKSAKIKSLGNNQESEKESKAEMVSIPLVGSSTCLVAGEALKNQSNDGHLNEECQEPVKDGNRISGERMISYQSGFAIKVGNTCLKQSSTFTFALQGKSSSHLPLLNSEVQSKNLPQRKDLEEGVRSYYNSNILLSQKKSEKARQKSPEDLFRNAMKAEGPSSLSPKSKRPDSSVKNVDTLNVGCPPAKSRSPSTIEIRKNTPSRGKFA</sequence>
<organism evidence="2 3">
    <name type="scientific">Frankliniella fusca</name>
    <dbReference type="NCBI Taxonomy" id="407009"/>
    <lineage>
        <taxon>Eukaryota</taxon>
        <taxon>Metazoa</taxon>
        <taxon>Ecdysozoa</taxon>
        <taxon>Arthropoda</taxon>
        <taxon>Hexapoda</taxon>
        <taxon>Insecta</taxon>
        <taxon>Pterygota</taxon>
        <taxon>Neoptera</taxon>
        <taxon>Paraneoptera</taxon>
        <taxon>Thysanoptera</taxon>
        <taxon>Terebrantia</taxon>
        <taxon>Thripoidea</taxon>
        <taxon>Thripidae</taxon>
        <taxon>Frankliniella</taxon>
    </lineage>
</organism>
<proteinExistence type="predicted"/>
<protein>
    <submittedName>
        <fullName evidence="2">Proline--tRNA ligase</fullName>
    </submittedName>
</protein>
<keyword evidence="2" id="KW-0436">Ligase</keyword>
<evidence type="ECO:0000313" key="3">
    <source>
        <dbReference type="Proteomes" id="UP001219518"/>
    </source>
</evidence>
<feature type="compositionally biased region" description="Polar residues" evidence="1">
    <location>
        <begin position="109"/>
        <end position="130"/>
    </location>
</feature>
<feature type="region of interest" description="Disordered" evidence="1">
    <location>
        <begin position="109"/>
        <end position="135"/>
    </location>
</feature>
<accession>A0AAE1HTT9</accession>
<evidence type="ECO:0000313" key="2">
    <source>
        <dbReference type="EMBL" id="KAK3927325.1"/>
    </source>
</evidence>
<name>A0AAE1HTT9_9NEOP</name>
<feature type="compositionally biased region" description="Polar residues" evidence="1">
    <location>
        <begin position="63"/>
        <end position="73"/>
    </location>
</feature>
<feature type="region of interest" description="Disordered" evidence="1">
    <location>
        <begin position="520"/>
        <end position="592"/>
    </location>
</feature>
<keyword evidence="3" id="KW-1185">Reference proteome</keyword>
<dbReference type="EMBL" id="JAHWGI010001285">
    <property type="protein sequence ID" value="KAK3927325.1"/>
    <property type="molecule type" value="Genomic_DNA"/>
</dbReference>
<feature type="region of interest" description="Disordered" evidence="1">
    <location>
        <begin position="321"/>
        <end position="360"/>
    </location>
</feature>
<dbReference type="Proteomes" id="UP001219518">
    <property type="component" value="Unassembled WGS sequence"/>
</dbReference>
<feature type="region of interest" description="Disordered" evidence="1">
    <location>
        <begin position="63"/>
        <end position="92"/>
    </location>
</feature>
<gene>
    <name evidence="2" type="ORF">KUF71_015609</name>
</gene>
<evidence type="ECO:0000256" key="1">
    <source>
        <dbReference type="SAM" id="MobiDB-lite"/>
    </source>
</evidence>
<reference evidence="2" key="2">
    <citation type="journal article" date="2023" name="BMC Genomics">
        <title>Pest status, molecular evolution, and epigenetic factors derived from the genome assembly of Frankliniella fusca, a thysanopteran phytovirus vector.</title>
        <authorList>
            <person name="Catto M.A."/>
            <person name="Labadie P.E."/>
            <person name="Jacobson A.L."/>
            <person name="Kennedy G.G."/>
            <person name="Srinivasan R."/>
            <person name="Hunt B.G."/>
        </authorList>
    </citation>
    <scope>NUCLEOTIDE SEQUENCE</scope>
    <source>
        <strain evidence="2">PL_HMW_Pooled</strain>
    </source>
</reference>
<dbReference type="AlphaFoldDB" id="A0AAE1HTT9"/>
<reference evidence="2" key="1">
    <citation type="submission" date="2021-07" db="EMBL/GenBank/DDBJ databases">
        <authorList>
            <person name="Catto M.A."/>
            <person name="Jacobson A."/>
            <person name="Kennedy G."/>
            <person name="Labadie P."/>
            <person name="Hunt B.G."/>
            <person name="Srinivasan R."/>
        </authorList>
    </citation>
    <scope>NUCLEOTIDE SEQUENCE</scope>
    <source>
        <strain evidence="2">PL_HMW_Pooled</strain>
        <tissue evidence="2">Head</tissue>
    </source>
</reference>
<dbReference type="GO" id="GO:0016874">
    <property type="term" value="F:ligase activity"/>
    <property type="evidence" value="ECO:0007669"/>
    <property type="project" value="UniProtKB-KW"/>
</dbReference>
<feature type="compositionally biased region" description="Basic and acidic residues" evidence="1">
    <location>
        <begin position="266"/>
        <end position="275"/>
    </location>
</feature>